<reference evidence="2 3" key="1">
    <citation type="submission" date="2020-03" db="EMBL/GenBank/DDBJ databases">
        <title>Whole genome shotgun sequence of Phytohabitans houttuyneae NBRC 108639.</title>
        <authorList>
            <person name="Komaki H."/>
            <person name="Tamura T."/>
        </authorList>
    </citation>
    <scope>NUCLEOTIDE SEQUENCE [LARGE SCALE GENOMIC DNA]</scope>
    <source>
        <strain evidence="2 3">NBRC 108639</strain>
    </source>
</reference>
<dbReference type="Proteomes" id="UP000482800">
    <property type="component" value="Unassembled WGS sequence"/>
</dbReference>
<gene>
    <name evidence="2" type="ORF">Phou_024930</name>
</gene>
<dbReference type="InterPro" id="IPR036513">
    <property type="entry name" value="STAS_dom_sf"/>
</dbReference>
<dbReference type="AlphaFoldDB" id="A0A6V8JZP9"/>
<dbReference type="PROSITE" id="PS50801">
    <property type="entry name" value="STAS"/>
    <property type="match status" value="1"/>
</dbReference>
<organism evidence="2 3">
    <name type="scientific">Phytohabitans houttuyneae</name>
    <dbReference type="NCBI Taxonomy" id="1076126"/>
    <lineage>
        <taxon>Bacteria</taxon>
        <taxon>Bacillati</taxon>
        <taxon>Actinomycetota</taxon>
        <taxon>Actinomycetes</taxon>
        <taxon>Micromonosporales</taxon>
        <taxon>Micromonosporaceae</taxon>
    </lineage>
</organism>
<dbReference type="SUPFAM" id="SSF52091">
    <property type="entry name" value="SpoIIaa-like"/>
    <property type="match status" value="1"/>
</dbReference>
<dbReference type="Pfam" id="PF13466">
    <property type="entry name" value="STAS_2"/>
    <property type="match status" value="1"/>
</dbReference>
<comment type="caution">
    <text evidence="2">The sequence shown here is derived from an EMBL/GenBank/DDBJ whole genome shotgun (WGS) entry which is preliminary data.</text>
</comment>
<dbReference type="RefSeq" id="WP_173056117.1">
    <property type="nucleotide sequence ID" value="NZ_BAABGO010000037.1"/>
</dbReference>
<dbReference type="InterPro" id="IPR002645">
    <property type="entry name" value="STAS_dom"/>
</dbReference>
<proteinExistence type="predicted"/>
<dbReference type="Gene3D" id="3.30.750.24">
    <property type="entry name" value="STAS domain"/>
    <property type="match status" value="1"/>
</dbReference>
<protein>
    <recommendedName>
        <fullName evidence="1">STAS domain-containing protein</fullName>
    </recommendedName>
</protein>
<evidence type="ECO:0000313" key="2">
    <source>
        <dbReference type="EMBL" id="GFJ78313.1"/>
    </source>
</evidence>
<keyword evidence="3" id="KW-1185">Reference proteome</keyword>
<reference evidence="2 3" key="2">
    <citation type="submission" date="2020-03" db="EMBL/GenBank/DDBJ databases">
        <authorList>
            <person name="Ichikawa N."/>
            <person name="Kimura A."/>
            <person name="Kitahashi Y."/>
            <person name="Uohara A."/>
        </authorList>
    </citation>
    <scope>NUCLEOTIDE SEQUENCE [LARGE SCALE GENOMIC DNA]</scope>
    <source>
        <strain evidence="2 3">NBRC 108639</strain>
    </source>
</reference>
<evidence type="ECO:0000259" key="1">
    <source>
        <dbReference type="PROSITE" id="PS50801"/>
    </source>
</evidence>
<feature type="domain" description="STAS" evidence="1">
    <location>
        <begin position="7"/>
        <end position="93"/>
    </location>
</feature>
<name>A0A6V8JZP9_9ACTN</name>
<sequence length="117" mass="12505">MEKYAPFSWHVQARPDAAYLIVSGDLDYTTRDAFRTAVDAALTARPGRVVLDLTGVGFVSSEGVSALLNATRQAAHTGTTLAITATPRLVRRLDLFGVTTALHLLPETGHGDHHPGI</sequence>
<dbReference type="InterPro" id="IPR058548">
    <property type="entry name" value="MlaB-like_STAS"/>
</dbReference>
<dbReference type="EMBL" id="BLPF01000001">
    <property type="protein sequence ID" value="GFJ78313.1"/>
    <property type="molecule type" value="Genomic_DNA"/>
</dbReference>
<accession>A0A6V8JZP9</accession>
<dbReference type="CDD" id="cd07043">
    <property type="entry name" value="STAS_anti-anti-sigma_factors"/>
    <property type="match status" value="1"/>
</dbReference>
<evidence type="ECO:0000313" key="3">
    <source>
        <dbReference type="Proteomes" id="UP000482800"/>
    </source>
</evidence>